<accession>A0ACC3T7Q6</accession>
<evidence type="ECO:0000313" key="2">
    <source>
        <dbReference type="Proteomes" id="UP001433508"/>
    </source>
</evidence>
<organism evidence="1 2">
    <name type="scientific">Lipomyces kononenkoae</name>
    <name type="common">Yeast</name>
    <dbReference type="NCBI Taxonomy" id="34357"/>
    <lineage>
        <taxon>Eukaryota</taxon>
        <taxon>Fungi</taxon>
        <taxon>Dikarya</taxon>
        <taxon>Ascomycota</taxon>
        <taxon>Saccharomycotina</taxon>
        <taxon>Lipomycetes</taxon>
        <taxon>Lipomycetales</taxon>
        <taxon>Lipomycetaceae</taxon>
        <taxon>Lipomyces</taxon>
    </lineage>
</organism>
<reference evidence="2" key="1">
    <citation type="journal article" date="2024" name="Front. Bioeng. Biotechnol.">
        <title>Genome-scale model development and genomic sequencing of the oleaginous clade Lipomyces.</title>
        <authorList>
            <person name="Czajka J.J."/>
            <person name="Han Y."/>
            <person name="Kim J."/>
            <person name="Mondo S.J."/>
            <person name="Hofstad B.A."/>
            <person name="Robles A."/>
            <person name="Haridas S."/>
            <person name="Riley R."/>
            <person name="LaButti K."/>
            <person name="Pangilinan J."/>
            <person name="Andreopoulos W."/>
            <person name="Lipzen A."/>
            <person name="Yan J."/>
            <person name="Wang M."/>
            <person name="Ng V."/>
            <person name="Grigoriev I.V."/>
            <person name="Spatafora J.W."/>
            <person name="Magnuson J.K."/>
            <person name="Baker S.E."/>
            <person name="Pomraning K.R."/>
        </authorList>
    </citation>
    <scope>NUCLEOTIDE SEQUENCE [LARGE SCALE GENOMIC DNA]</scope>
    <source>
        <strain evidence="2">CBS 7786</strain>
    </source>
</reference>
<name>A0ACC3T7Q6_LIPKO</name>
<keyword evidence="2" id="KW-1185">Reference proteome</keyword>
<gene>
    <name evidence="1" type="ORF">V1525DRAFT_396497</name>
</gene>
<dbReference type="Proteomes" id="UP001433508">
    <property type="component" value="Unassembled WGS sequence"/>
</dbReference>
<proteinExistence type="predicted"/>
<dbReference type="EMBL" id="MU971342">
    <property type="protein sequence ID" value="KAK9239973.1"/>
    <property type="molecule type" value="Genomic_DNA"/>
</dbReference>
<evidence type="ECO:0000313" key="1">
    <source>
        <dbReference type="EMBL" id="KAK9239973.1"/>
    </source>
</evidence>
<comment type="caution">
    <text evidence="1">The sequence shown here is derived from an EMBL/GenBank/DDBJ whole genome shotgun (WGS) entry which is preliminary data.</text>
</comment>
<protein>
    <submittedName>
        <fullName evidence="1">Kinase-like domain-containing protein</fullName>
    </submittedName>
</protein>
<sequence>MVTSSSTHLRLTDRFELLDTLGNGSFGTVTRARVRVSGLSAAAASAAGQAPGLAPNAIVAIKSIKKSFANPADYLRLREVAFLRSLPPHESLVRAHEIFLDMSTRQLHIIMECHQMNLYQFLHQRRGVRFDARVVRGMLKQVLTGLEHIHSHGYFHRDIKPENILVTASPHSLIPVVKISDFGLVRDIHSTAAPYTTYVSTRWYRAPEIVLKTGSYGPEVDIWAFGAMAVELITLRPLFPGQNEWDQVWKMSEIMGSPELPTAHGGQWSDAGIYAERHGFLMPTAIHGTDLYTVMTANLDGSLHANANEESTMLALADFATDCLQWDANRRPTVGQALAHPYFTGRLPVAGGPHEYQSCAMSPQPSLSSLSVDDVSTRSTAGTSSSSSSSSADSGDNTFDHKVKPHLAHQYRGSKYRVRTTKDLVSKSRDQISVSPAPVSPSIMMAANKSSPALFASSFKTRQFRRSALFPEPSPASRHLEKDVEGDHIIRVADDTVDVDDNSTFCL</sequence>